<evidence type="ECO:0000256" key="1">
    <source>
        <dbReference type="ARBA" id="ARBA00022649"/>
    </source>
</evidence>
<dbReference type="Pfam" id="PF05016">
    <property type="entry name" value="ParE_toxin"/>
    <property type="match status" value="1"/>
</dbReference>
<dbReference type="InterPro" id="IPR007712">
    <property type="entry name" value="RelE/ParE_toxin"/>
</dbReference>
<dbReference type="Gene3D" id="3.30.2310.20">
    <property type="entry name" value="RelE-like"/>
    <property type="match status" value="1"/>
</dbReference>
<sequence length="89" mass="10864">MNIKYRKSFLKDLKKLKNLAVYDKITEIVFTILPNLDSLRKLDNVKSMTGYKNRYRISIGKYRIGIEVEKEYIEIIRVLHRKEFYRFFP</sequence>
<dbReference type="PANTHER" id="PTHR38813:SF1">
    <property type="entry name" value="TOXIN RELE1-RELATED"/>
    <property type="match status" value="1"/>
</dbReference>
<dbReference type="AlphaFoldDB" id="A0A1V1PAQ4"/>
<dbReference type="Proteomes" id="UP000189670">
    <property type="component" value="Unassembled WGS sequence"/>
</dbReference>
<dbReference type="PANTHER" id="PTHR38813">
    <property type="match status" value="1"/>
</dbReference>
<accession>A0A1V1PAQ4</accession>
<gene>
    <name evidence="2" type="ORF">OMM_07827</name>
</gene>
<keyword evidence="1" id="KW-1277">Toxin-antitoxin system</keyword>
<comment type="caution">
    <text evidence="2">The sequence shown here is derived from an EMBL/GenBank/DDBJ whole genome shotgun (WGS) entry which is preliminary data.</text>
</comment>
<organism evidence="2 3">
    <name type="scientific">Candidatus Magnetoglobus multicellularis str. Araruama</name>
    <dbReference type="NCBI Taxonomy" id="890399"/>
    <lineage>
        <taxon>Bacteria</taxon>
        <taxon>Pseudomonadati</taxon>
        <taxon>Thermodesulfobacteriota</taxon>
        <taxon>Desulfobacteria</taxon>
        <taxon>Desulfobacterales</taxon>
        <taxon>Desulfobacteraceae</taxon>
        <taxon>Candidatus Magnetoglobus</taxon>
    </lineage>
</organism>
<dbReference type="InterPro" id="IPR052747">
    <property type="entry name" value="TA_system_RelE_toxin"/>
</dbReference>
<name>A0A1V1PAQ4_9BACT</name>
<evidence type="ECO:0000313" key="3">
    <source>
        <dbReference type="Proteomes" id="UP000189670"/>
    </source>
</evidence>
<reference evidence="3" key="1">
    <citation type="submission" date="2012-11" db="EMBL/GenBank/DDBJ databases">
        <authorList>
            <person name="Lucero-Rivera Y.E."/>
            <person name="Tovar-Ramirez D."/>
        </authorList>
    </citation>
    <scope>NUCLEOTIDE SEQUENCE [LARGE SCALE GENOMIC DNA]</scope>
    <source>
        <strain evidence="3">Araruama</strain>
    </source>
</reference>
<dbReference type="SUPFAM" id="SSF143011">
    <property type="entry name" value="RelE-like"/>
    <property type="match status" value="1"/>
</dbReference>
<dbReference type="InterPro" id="IPR035093">
    <property type="entry name" value="RelE/ParE_toxin_dom_sf"/>
</dbReference>
<evidence type="ECO:0000313" key="2">
    <source>
        <dbReference type="EMBL" id="ETR71900.1"/>
    </source>
</evidence>
<proteinExistence type="predicted"/>
<protein>
    <submittedName>
        <fullName evidence="2">Plasmid stabilization system</fullName>
    </submittedName>
</protein>
<dbReference type="EMBL" id="ATBP01000208">
    <property type="protein sequence ID" value="ETR71900.1"/>
    <property type="molecule type" value="Genomic_DNA"/>
</dbReference>